<evidence type="ECO:0000313" key="3">
    <source>
        <dbReference type="Proteomes" id="UP000033035"/>
    </source>
</evidence>
<dbReference type="Proteomes" id="UP000033035">
    <property type="component" value="Unassembled WGS sequence"/>
</dbReference>
<feature type="signal peptide" evidence="1">
    <location>
        <begin position="1"/>
        <end position="24"/>
    </location>
</feature>
<comment type="caution">
    <text evidence="2">The sequence shown here is derived from an EMBL/GenBank/DDBJ whole genome shotgun (WGS) entry which is preliminary data.</text>
</comment>
<reference evidence="2 3" key="1">
    <citation type="submission" date="2013-04" db="EMBL/GenBank/DDBJ databases">
        <title>The Genome Sequence of Parabacteroides gordonii DSM 23371.</title>
        <authorList>
            <consortium name="The Broad Institute Genomics Platform"/>
            <person name="Earl A."/>
            <person name="Ward D."/>
            <person name="Feldgarden M."/>
            <person name="Gevers D."/>
            <person name="Martens E."/>
            <person name="Sakamoto M."/>
            <person name="Benno Y."/>
            <person name="Suzuki N."/>
            <person name="Matsunaga N."/>
            <person name="Koshihara K."/>
            <person name="Seki M."/>
            <person name="Komiya H."/>
            <person name="Walker B."/>
            <person name="Young S."/>
            <person name="Zeng Q."/>
            <person name="Gargeya S."/>
            <person name="Fitzgerald M."/>
            <person name="Haas B."/>
            <person name="Abouelleil A."/>
            <person name="Allen A.W."/>
            <person name="Alvarado L."/>
            <person name="Arachchi H.M."/>
            <person name="Berlin A.M."/>
            <person name="Chapman S.B."/>
            <person name="Gainer-Dewar J."/>
            <person name="Goldberg J."/>
            <person name="Griggs A."/>
            <person name="Gujja S."/>
            <person name="Hansen M."/>
            <person name="Howarth C."/>
            <person name="Imamovic A."/>
            <person name="Ireland A."/>
            <person name="Larimer J."/>
            <person name="McCowan C."/>
            <person name="Murphy C."/>
            <person name="Pearson M."/>
            <person name="Poon T.W."/>
            <person name="Priest M."/>
            <person name="Roberts A."/>
            <person name="Saif S."/>
            <person name="Shea T."/>
            <person name="Sisk P."/>
            <person name="Sykes S."/>
            <person name="Wortman J."/>
            <person name="Nusbaum C."/>
            <person name="Birren B."/>
        </authorList>
    </citation>
    <scope>NUCLEOTIDE SEQUENCE [LARGE SCALE GENOMIC DNA]</scope>
    <source>
        <strain evidence="2 3">MS-1</strain>
    </source>
</reference>
<gene>
    <name evidence="2" type="ORF">HMPREF1536_05137</name>
</gene>
<keyword evidence="3" id="KW-1185">Reference proteome</keyword>
<dbReference type="PATRIC" id="fig|1203610.3.peg.5252"/>
<evidence type="ECO:0000256" key="1">
    <source>
        <dbReference type="SAM" id="SignalP"/>
    </source>
</evidence>
<organism evidence="2 3">
    <name type="scientific">Parabacteroides gordonii MS-1 = DSM 23371</name>
    <dbReference type="NCBI Taxonomy" id="1203610"/>
    <lineage>
        <taxon>Bacteria</taxon>
        <taxon>Pseudomonadati</taxon>
        <taxon>Bacteroidota</taxon>
        <taxon>Bacteroidia</taxon>
        <taxon>Bacteroidales</taxon>
        <taxon>Tannerellaceae</taxon>
        <taxon>Parabacteroides</taxon>
    </lineage>
</organism>
<dbReference type="STRING" id="1203610.HMPREF1536_05137"/>
<name>A0A0F5IPQ8_9BACT</name>
<keyword evidence="1" id="KW-0732">Signal</keyword>
<sequence>METMTFRQSTLTATALLMSFATFAQEEKQFEIAPSADLVSSYVWRGVYQTGASVQPSINLSYAGFSLTAWGSTDFSSLSDPDKGKEFDLTIGYGIGGFSIGVTDYWWAGEGHRYGDYSNSHFFEGTAGYKFGESFPLGITWSTMFAGGDKKADGDRRFSTYVEAAYDFSVLGVDVTPSIGVSPWTGMYHREGKDGFALCTIALKASKEIKITGSFSLPVFAQAIVAPNQDNVFLVFGLSIK</sequence>
<proteinExistence type="predicted"/>
<dbReference type="EMBL" id="AQHW01000029">
    <property type="protein sequence ID" value="KKB47493.1"/>
    <property type="molecule type" value="Genomic_DNA"/>
</dbReference>
<dbReference type="AlphaFoldDB" id="A0A0F5IPQ8"/>
<evidence type="ECO:0008006" key="4">
    <source>
        <dbReference type="Google" id="ProtNLM"/>
    </source>
</evidence>
<feature type="chain" id="PRO_5002487954" description="FrrB" evidence="1">
    <location>
        <begin position="25"/>
        <end position="241"/>
    </location>
</feature>
<dbReference type="HOGENOM" id="CLU_082062_0_0_10"/>
<dbReference type="SUPFAM" id="SSF56935">
    <property type="entry name" value="Porins"/>
    <property type="match status" value="1"/>
</dbReference>
<dbReference type="RefSeq" id="WP_044192281.1">
    <property type="nucleotide sequence ID" value="NZ_AUAE01000025.1"/>
</dbReference>
<evidence type="ECO:0000313" key="2">
    <source>
        <dbReference type="EMBL" id="KKB47493.1"/>
    </source>
</evidence>
<accession>A0A0F5IPQ8</accession>
<protein>
    <recommendedName>
        <fullName evidence="4">FrrB</fullName>
    </recommendedName>
</protein>